<dbReference type="InterPro" id="IPR036034">
    <property type="entry name" value="PDZ_sf"/>
</dbReference>
<evidence type="ECO:0000256" key="3">
    <source>
        <dbReference type="SAM" id="MobiDB-lite"/>
    </source>
</evidence>
<dbReference type="InterPro" id="IPR001940">
    <property type="entry name" value="Peptidase_S1C"/>
</dbReference>
<dbReference type="InterPro" id="IPR001478">
    <property type="entry name" value="PDZ"/>
</dbReference>
<dbReference type="Gene3D" id="2.40.10.120">
    <property type="match status" value="1"/>
</dbReference>
<feature type="compositionally biased region" description="Low complexity" evidence="3">
    <location>
        <begin position="70"/>
        <end position="85"/>
    </location>
</feature>
<reference evidence="6" key="1">
    <citation type="journal article" date="2010" name="Stand. Genomic Sci.">
        <title>Complete genome sequence of 'Thermobaculum terrenum' type strain (YNP1).</title>
        <authorList>
            <person name="Kiss H."/>
            <person name="Cleland D."/>
            <person name="Lapidus A."/>
            <person name="Lucas S."/>
            <person name="Glavina Del Rio T."/>
            <person name="Nolan M."/>
            <person name="Tice H."/>
            <person name="Han C."/>
            <person name="Goodwin L."/>
            <person name="Pitluck S."/>
            <person name="Liolios K."/>
            <person name="Ivanova N."/>
            <person name="Mavromatis K."/>
            <person name="Ovchinnikova G."/>
            <person name="Pati A."/>
            <person name="Chen A."/>
            <person name="Palaniappan K."/>
            <person name="Land M."/>
            <person name="Hauser L."/>
            <person name="Chang Y."/>
            <person name="Jeffries C."/>
            <person name="Lu M."/>
            <person name="Brettin T."/>
            <person name="Detter J."/>
            <person name="Goker M."/>
            <person name="Tindall B."/>
            <person name="Beck B."/>
            <person name="McDermott T."/>
            <person name="Woyke T."/>
            <person name="Bristow J."/>
            <person name="Eisen J."/>
            <person name="Markowitz V."/>
            <person name="Hugenholtz P."/>
            <person name="Kyrpides N."/>
            <person name="Klenk H."/>
            <person name="Cheng J."/>
        </authorList>
    </citation>
    <scope>NUCLEOTIDE SEQUENCE [LARGE SCALE GENOMIC DNA]</scope>
    <source>
        <strain evidence="6">ATCC BAA-798 / YNP1</strain>
    </source>
</reference>
<feature type="region of interest" description="Disordered" evidence="3">
    <location>
        <begin position="36"/>
        <end position="88"/>
    </location>
</feature>
<dbReference type="GO" id="GO:0004252">
    <property type="term" value="F:serine-type endopeptidase activity"/>
    <property type="evidence" value="ECO:0007669"/>
    <property type="project" value="InterPro"/>
</dbReference>
<dbReference type="PROSITE" id="PS50106">
    <property type="entry name" value="PDZ"/>
    <property type="match status" value="1"/>
</dbReference>
<dbReference type="PROSITE" id="PS51257">
    <property type="entry name" value="PROKAR_LIPOPROTEIN"/>
    <property type="match status" value="1"/>
</dbReference>
<dbReference type="PRINTS" id="PR00834">
    <property type="entry name" value="PROTEASES2C"/>
</dbReference>
<proteinExistence type="predicted"/>
<dbReference type="EC" id="1.3.1.74" evidence="5"/>
<evidence type="ECO:0000259" key="4">
    <source>
        <dbReference type="PROSITE" id="PS50106"/>
    </source>
</evidence>
<dbReference type="AlphaFoldDB" id="D1CFB4"/>
<dbReference type="InterPro" id="IPR051201">
    <property type="entry name" value="Chloro_Bact_Ser_Proteases"/>
</dbReference>
<dbReference type="PANTHER" id="PTHR43343:SF3">
    <property type="entry name" value="PROTEASE DO-LIKE 8, CHLOROPLASTIC"/>
    <property type="match status" value="1"/>
</dbReference>
<keyword evidence="2" id="KW-0378">Hydrolase</keyword>
<gene>
    <name evidence="5" type="ordered locus">Tter_0703</name>
</gene>
<dbReference type="GO" id="GO:0032440">
    <property type="term" value="F:2-alkenal reductase [NAD(P)H] activity"/>
    <property type="evidence" value="ECO:0007669"/>
    <property type="project" value="UniProtKB-EC"/>
</dbReference>
<dbReference type="SUPFAM" id="SSF50494">
    <property type="entry name" value="Trypsin-like serine proteases"/>
    <property type="match status" value="1"/>
</dbReference>
<dbReference type="Pfam" id="PF17820">
    <property type="entry name" value="PDZ_6"/>
    <property type="match status" value="1"/>
</dbReference>
<dbReference type="eggNOG" id="COG0265">
    <property type="taxonomic scope" value="Bacteria"/>
</dbReference>
<accession>D1CFB4</accession>
<feature type="domain" description="PDZ" evidence="4">
    <location>
        <begin position="354"/>
        <end position="409"/>
    </location>
</feature>
<keyword evidence="1" id="KW-0645">Protease</keyword>
<dbReference type="Pfam" id="PF13365">
    <property type="entry name" value="Trypsin_2"/>
    <property type="match status" value="1"/>
</dbReference>
<name>D1CFB4_THET1</name>
<evidence type="ECO:0000313" key="5">
    <source>
        <dbReference type="EMBL" id="ACZ41620.1"/>
    </source>
</evidence>
<keyword evidence="5" id="KW-0560">Oxidoreductase</keyword>
<dbReference type="InterPro" id="IPR041489">
    <property type="entry name" value="PDZ_6"/>
</dbReference>
<dbReference type="HOGENOM" id="CLU_020120_2_2_0"/>
<dbReference type="EMBL" id="CP001825">
    <property type="protein sequence ID" value="ACZ41620.1"/>
    <property type="molecule type" value="Genomic_DNA"/>
</dbReference>
<dbReference type="KEGG" id="ttr:Tter_0703"/>
<dbReference type="Proteomes" id="UP000000323">
    <property type="component" value="Chromosome 1"/>
</dbReference>
<protein>
    <submittedName>
        <fullName evidence="5">2-alkenal reductase</fullName>
        <ecNumber evidence="5">1.3.1.74</ecNumber>
    </submittedName>
</protein>
<dbReference type="SUPFAM" id="SSF50156">
    <property type="entry name" value="PDZ domain-like"/>
    <property type="match status" value="1"/>
</dbReference>
<sequence>MIMKHQSSTSWTPLKKIYLLFLVVTLLLAACSIGQETGSQNKSSTPTEVSSVPSPSPAASSSQNPPPSPTATHISNSSSSSASANQNKHTNIPQFIRQEGDLSIPEVVHMVKPSVVEIIACEFENCSRGSSGTGSGFIIDKEGHIVTNNHVVEGARRVTAILYDGRIREAKVVGTDPLTDVALIKINDNNLQPAKLGDSSKAQVGETVVAIGSALGLMGDPTVTVGVISALDRAQEEPSTDPTQPGTNLYGLIQTDAAVNPGNSGGPLLNLKGEVIGINTLGARLTEGGVPVQGINFAVSINTAKDVVQEILQKGRVTYPYIGICTTFIYPEDVVRQNLPNVRGQLITPCAPGVPGVRPGTPAARAGLQEGDIIVAIDNHKISNESDFVRILREHEPGDRITLTIERNGKKIQKELVLAERPSNS</sequence>
<organism evidence="5 6">
    <name type="scientific">Thermobaculum terrenum (strain ATCC BAA-798 / CCMEE 7001 / YNP1)</name>
    <dbReference type="NCBI Taxonomy" id="525904"/>
    <lineage>
        <taxon>Bacteria</taxon>
        <taxon>Bacillati</taxon>
        <taxon>Chloroflexota</taxon>
        <taxon>Chloroflexia</taxon>
        <taxon>Candidatus Thermobaculales</taxon>
        <taxon>Candidatus Thermobaculaceae</taxon>
        <taxon>Thermobaculum</taxon>
    </lineage>
</organism>
<dbReference type="GO" id="GO:0006508">
    <property type="term" value="P:proteolysis"/>
    <property type="evidence" value="ECO:0007669"/>
    <property type="project" value="UniProtKB-KW"/>
</dbReference>
<evidence type="ECO:0000256" key="1">
    <source>
        <dbReference type="ARBA" id="ARBA00022670"/>
    </source>
</evidence>
<feature type="compositionally biased region" description="Low complexity" evidence="3">
    <location>
        <begin position="43"/>
        <end position="63"/>
    </location>
</feature>
<dbReference type="PANTHER" id="PTHR43343">
    <property type="entry name" value="PEPTIDASE S12"/>
    <property type="match status" value="1"/>
</dbReference>
<dbReference type="CDD" id="cd06779">
    <property type="entry name" value="cpPDZ_Deg_HtrA-like"/>
    <property type="match status" value="1"/>
</dbReference>
<evidence type="ECO:0000313" key="6">
    <source>
        <dbReference type="Proteomes" id="UP000000323"/>
    </source>
</evidence>
<evidence type="ECO:0000256" key="2">
    <source>
        <dbReference type="ARBA" id="ARBA00022801"/>
    </source>
</evidence>
<dbReference type="InterPro" id="IPR009003">
    <property type="entry name" value="Peptidase_S1_PA"/>
</dbReference>
<dbReference type="SMART" id="SM00228">
    <property type="entry name" value="PDZ"/>
    <property type="match status" value="1"/>
</dbReference>
<keyword evidence="6" id="KW-1185">Reference proteome</keyword>
<dbReference type="Gene3D" id="2.30.42.10">
    <property type="match status" value="1"/>
</dbReference>
<dbReference type="STRING" id="525904.Tter_0703"/>